<keyword evidence="3" id="KW-0732">Signal</keyword>
<dbReference type="InterPro" id="IPR014941">
    <property type="entry name" value="FimB/Mfa2/Mfa3"/>
</dbReference>
<sequence>MRKEMFWGIILALLVVVSACEKPILDGGQTKKKGFRVSVTVGVGEKAVAGAKSRALVDIDEVCSCLNAAVYKDGVKQNVINQKKGDKNFGTLNFNLPEGDYLLVVIGHSGTKNVSLAHADKVKFEGGLTDTFLYHESLHVNSNMETSITLERCVAKVEFHVDDPIPEKITHLRFTYTGGSSTLDATQGVGCVNSHQTEVRTIENAAHQAASSFSIYTFPKAQEGKLKVTMTALGANETILAEHTFTALKIVKNGINHVRGLTFSSGGQPTARGIKVKVEDAWAVSFDTVDWD</sequence>
<dbReference type="AlphaFoldDB" id="A0AAW4NMN6"/>
<evidence type="ECO:0000256" key="5">
    <source>
        <dbReference type="ARBA" id="ARBA00023139"/>
    </source>
</evidence>
<comment type="subcellular location">
    <subcellularLocation>
        <location evidence="1">Cell outer membrane</location>
    </subcellularLocation>
</comment>
<dbReference type="RefSeq" id="WP_007134490.1">
    <property type="nucleotide sequence ID" value="NZ_CABKPN010000001.1"/>
</dbReference>
<keyword evidence="7" id="KW-0449">Lipoprotein</keyword>
<name>A0AAW4NMN6_9BACT</name>
<keyword evidence="6" id="KW-0998">Cell outer membrane</keyword>
<dbReference type="EMBL" id="JAHXRF010000006">
    <property type="protein sequence ID" value="MBW4865434.1"/>
    <property type="molecule type" value="Genomic_DNA"/>
</dbReference>
<keyword evidence="4" id="KW-0472">Membrane</keyword>
<protein>
    <submittedName>
        <fullName evidence="8">FimB/Mfa2 family fimbrial subunit</fullName>
    </submittedName>
</protein>
<evidence type="ECO:0000256" key="1">
    <source>
        <dbReference type="ARBA" id="ARBA00004442"/>
    </source>
</evidence>
<evidence type="ECO:0000313" key="8">
    <source>
        <dbReference type="EMBL" id="MBW4865434.1"/>
    </source>
</evidence>
<gene>
    <name evidence="8" type="ORF">KZY68_05275</name>
</gene>
<dbReference type="Proteomes" id="UP001196873">
    <property type="component" value="Unassembled WGS sequence"/>
</dbReference>
<accession>A0AAW4NMN6</accession>
<comment type="caution">
    <text evidence="8">The sequence shown here is derived from an EMBL/GenBank/DDBJ whole genome shotgun (WGS) entry which is preliminary data.</text>
</comment>
<evidence type="ECO:0000256" key="2">
    <source>
        <dbReference type="ARBA" id="ARBA00007248"/>
    </source>
</evidence>
<keyword evidence="5" id="KW-0564">Palmitate</keyword>
<organism evidence="8 9">
    <name type="scientific">Segatella salivae</name>
    <dbReference type="NCBI Taxonomy" id="228604"/>
    <lineage>
        <taxon>Bacteria</taxon>
        <taxon>Pseudomonadati</taxon>
        <taxon>Bacteroidota</taxon>
        <taxon>Bacteroidia</taxon>
        <taxon>Bacteroidales</taxon>
        <taxon>Prevotellaceae</taxon>
        <taxon>Segatella</taxon>
    </lineage>
</organism>
<dbReference type="Pfam" id="PF08842">
    <property type="entry name" value="Mfa2"/>
    <property type="match status" value="1"/>
</dbReference>
<dbReference type="GO" id="GO:0009279">
    <property type="term" value="C:cell outer membrane"/>
    <property type="evidence" value="ECO:0007669"/>
    <property type="project" value="UniProtKB-SubCell"/>
</dbReference>
<evidence type="ECO:0000256" key="6">
    <source>
        <dbReference type="ARBA" id="ARBA00023237"/>
    </source>
</evidence>
<evidence type="ECO:0000313" key="9">
    <source>
        <dbReference type="Proteomes" id="UP001196873"/>
    </source>
</evidence>
<reference evidence="8" key="1">
    <citation type="submission" date="2021-07" db="EMBL/GenBank/DDBJ databases">
        <title>Genomic diversity and antimicrobial resistance of Prevotella spp. isolated from chronic lung disease airways.</title>
        <authorList>
            <person name="Webb K.A."/>
            <person name="Olagoke O.S."/>
            <person name="Baird T."/>
            <person name="Neill J."/>
            <person name="Pham A."/>
            <person name="Wells T.J."/>
            <person name="Ramsay K.A."/>
            <person name="Bell S.C."/>
            <person name="Sarovich D.S."/>
            <person name="Price E.P."/>
        </authorList>
    </citation>
    <scope>NUCLEOTIDE SEQUENCE</scope>
    <source>
        <strain evidence="8">SCHI0047.S.3</strain>
    </source>
</reference>
<dbReference type="PROSITE" id="PS51257">
    <property type="entry name" value="PROKAR_LIPOPROTEIN"/>
    <property type="match status" value="1"/>
</dbReference>
<evidence type="ECO:0000256" key="3">
    <source>
        <dbReference type="ARBA" id="ARBA00022729"/>
    </source>
</evidence>
<evidence type="ECO:0000256" key="7">
    <source>
        <dbReference type="ARBA" id="ARBA00023288"/>
    </source>
</evidence>
<evidence type="ECO:0000256" key="4">
    <source>
        <dbReference type="ARBA" id="ARBA00023136"/>
    </source>
</evidence>
<proteinExistence type="inferred from homology"/>
<comment type="similarity">
    <text evidence="2">Belongs to the bacteroidetes fimbrillin superfamily. FimB/Mfa2 family.</text>
</comment>